<reference evidence="1" key="1">
    <citation type="submission" date="2014-09" db="EMBL/GenBank/DDBJ databases">
        <authorList>
            <person name="Magalhaes I.L.F."/>
            <person name="Oliveira U."/>
            <person name="Santos F.R."/>
            <person name="Vidigal T.H.D.A."/>
            <person name="Brescovit A.D."/>
            <person name="Santos A.J."/>
        </authorList>
    </citation>
    <scope>NUCLEOTIDE SEQUENCE</scope>
    <source>
        <tissue evidence="1">Shoot tissue taken approximately 20 cm above the soil surface</tissue>
    </source>
</reference>
<name>A0A0A9S9A1_ARUDO</name>
<dbReference type="AlphaFoldDB" id="A0A0A9S9A1"/>
<sequence length="44" mass="5214">MNEYRENSDQVSSMGNLMHLVLRTLFNMHYIVQGVIHRNTECMT</sequence>
<organism evidence="1">
    <name type="scientific">Arundo donax</name>
    <name type="common">Giant reed</name>
    <name type="synonym">Donax arundinaceus</name>
    <dbReference type="NCBI Taxonomy" id="35708"/>
    <lineage>
        <taxon>Eukaryota</taxon>
        <taxon>Viridiplantae</taxon>
        <taxon>Streptophyta</taxon>
        <taxon>Embryophyta</taxon>
        <taxon>Tracheophyta</taxon>
        <taxon>Spermatophyta</taxon>
        <taxon>Magnoliopsida</taxon>
        <taxon>Liliopsida</taxon>
        <taxon>Poales</taxon>
        <taxon>Poaceae</taxon>
        <taxon>PACMAD clade</taxon>
        <taxon>Arundinoideae</taxon>
        <taxon>Arundineae</taxon>
        <taxon>Arundo</taxon>
    </lineage>
</organism>
<protein>
    <submittedName>
        <fullName evidence="1">Uncharacterized protein</fullName>
    </submittedName>
</protein>
<accession>A0A0A9S9A1</accession>
<evidence type="ECO:0000313" key="1">
    <source>
        <dbReference type="EMBL" id="JAD66787.1"/>
    </source>
</evidence>
<dbReference type="EMBL" id="GBRH01231108">
    <property type="protein sequence ID" value="JAD66787.1"/>
    <property type="molecule type" value="Transcribed_RNA"/>
</dbReference>
<reference evidence="1" key="2">
    <citation type="journal article" date="2015" name="Data Brief">
        <title>Shoot transcriptome of the giant reed, Arundo donax.</title>
        <authorList>
            <person name="Barrero R.A."/>
            <person name="Guerrero F.D."/>
            <person name="Moolhuijzen P."/>
            <person name="Goolsby J.A."/>
            <person name="Tidwell J."/>
            <person name="Bellgard S.E."/>
            <person name="Bellgard M.I."/>
        </authorList>
    </citation>
    <scope>NUCLEOTIDE SEQUENCE</scope>
    <source>
        <tissue evidence="1">Shoot tissue taken approximately 20 cm above the soil surface</tissue>
    </source>
</reference>
<proteinExistence type="predicted"/>